<keyword evidence="8" id="KW-1185">Reference proteome</keyword>
<dbReference type="EMBL" id="ATLK01000001">
    <property type="protein sequence ID" value="KFF30791.1"/>
    <property type="molecule type" value="Genomic_DNA"/>
</dbReference>
<dbReference type="GO" id="GO:0016805">
    <property type="term" value="F:dipeptidase activity"/>
    <property type="evidence" value="ECO:0007669"/>
    <property type="project" value="UniProtKB-KW"/>
</dbReference>
<comment type="catalytic activity">
    <reaction evidence="1">
        <text>an L-aminoacyl-L-amino acid + H2O = 2 an L-alpha-amino acid</text>
        <dbReference type="Rhea" id="RHEA:48940"/>
        <dbReference type="ChEBI" id="CHEBI:15377"/>
        <dbReference type="ChEBI" id="CHEBI:59869"/>
        <dbReference type="ChEBI" id="CHEBI:77460"/>
        <dbReference type="EC" id="3.4.13.19"/>
    </reaction>
</comment>
<dbReference type="GO" id="GO:0070004">
    <property type="term" value="F:cysteine-type exopeptidase activity"/>
    <property type="evidence" value="ECO:0007669"/>
    <property type="project" value="InterPro"/>
</dbReference>
<dbReference type="eggNOG" id="COG4690">
    <property type="taxonomic scope" value="Bacteria"/>
</dbReference>
<evidence type="ECO:0000256" key="2">
    <source>
        <dbReference type="ARBA" id="ARBA00007225"/>
    </source>
</evidence>
<dbReference type="PANTHER" id="PTHR12994">
    <property type="entry name" value="SECERNIN"/>
    <property type="match status" value="1"/>
</dbReference>
<protein>
    <recommendedName>
        <fullName evidence="3">membrane dipeptidase</fullName>
        <ecNumber evidence="3">3.4.13.19</ecNumber>
    </recommendedName>
</protein>
<dbReference type="InterPro" id="IPR047804">
    <property type="entry name" value="C69_dipept_A-like"/>
</dbReference>
<dbReference type="NCBIfam" id="NF033678">
    <property type="entry name" value="C69_fam_dipept"/>
    <property type="match status" value="1"/>
</dbReference>
<dbReference type="RefSeq" id="WP_052377312.1">
    <property type="nucleotide sequence ID" value="NZ_ATLK01000001.1"/>
</dbReference>
<gene>
    <name evidence="7" type="ORF">BBOMB_0102</name>
</gene>
<accession>A0A080N240</accession>
<evidence type="ECO:0000256" key="5">
    <source>
        <dbReference type="ARBA" id="ARBA00022801"/>
    </source>
</evidence>
<dbReference type="OrthoDB" id="9764088at2"/>
<proteinExistence type="inferred from homology"/>
<sequence length="635" mass="70032">MSCTTLLVGKNASYDGSTLVARNDDSGGGRYDPKRFVAVSPADQPRHYRSVISHVEMDLPDDPCAYTIAPNALRNRGILAEAGISERNVAMSATETIAVNERVLGADPLVVLRPARVRAQQAVKKVDGLVTDHVPSAVEVFWNAHGEPEAYDPDALDTGLKVDDLFDGVTKEAENDAGNGTIPGGDRCAAAQPKGWDIPSDTEAHGEVPGGIGEEDIITLVLPYVHTAREAVRRLGELLRVYGTYEANGVSISDGDEVWYVETVGGHHWIARRVPDDCYAVIPNQLGIDDFDLVAALADGEGQGNEGDYMCSADLREFIETNHLDRSMDESQEHWRHLNPRQVFGTATVTDHVYNTPRAWYMERCLNPSDDWDSPTASHTPLSDDIPWCRVPEGKVSVEDVHRVLSSHYEDTPYDPYGHEGTDESRHRFRPVGISRTGHLAIMQIRPYMPYSFRSVMWLAFGSQPFTAPMPFYTSVSDTPAYLRDTTGEVDTHTLYWTARLIAVIADAQYDLNVSAVEAFHEDVMGHGHAFLDQSDARGTELFRRALIGGAESSVDADDDVRAVAVETTSADGSVGWFSAPCPPAVCKALHALLERANQRMADYLERRNRRLLSRVLDTSSDHMKNSFALSDRPH</sequence>
<dbReference type="InterPro" id="IPR005322">
    <property type="entry name" value="Peptidase_C69"/>
</dbReference>
<dbReference type="EC" id="3.4.13.19" evidence="3"/>
<dbReference type="Proteomes" id="UP000028730">
    <property type="component" value="Unassembled WGS sequence"/>
</dbReference>
<name>A0A080N240_9BIFI</name>
<dbReference type="GO" id="GO:0006508">
    <property type="term" value="P:proteolysis"/>
    <property type="evidence" value="ECO:0007669"/>
    <property type="project" value="UniProtKB-KW"/>
</dbReference>
<comment type="similarity">
    <text evidence="2">Belongs to the peptidase C69 family.</text>
</comment>
<dbReference type="Pfam" id="PF03577">
    <property type="entry name" value="Peptidase_C69"/>
    <property type="match status" value="2"/>
</dbReference>
<keyword evidence="4" id="KW-0645">Protease</keyword>
<evidence type="ECO:0000256" key="3">
    <source>
        <dbReference type="ARBA" id="ARBA00013110"/>
    </source>
</evidence>
<keyword evidence="5" id="KW-0378">Hydrolase</keyword>
<dbReference type="PANTHER" id="PTHR12994:SF17">
    <property type="entry name" value="LD30995P"/>
    <property type="match status" value="1"/>
</dbReference>
<dbReference type="AlphaFoldDB" id="A0A080N240"/>
<evidence type="ECO:0000313" key="7">
    <source>
        <dbReference type="EMBL" id="KFF30791.1"/>
    </source>
</evidence>
<evidence type="ECO:0000313" key="8">
    <source>
        <dbReference type="Proteomes" id="UP000028730"/>
    </source>
</evidence>
<reference evidence="7 8" key="1">
    <citation type="journal article" date="2014" name="Appl. Environ. Microbiol.">
        <title>Genomic encyclopedia of type strains of the genus Bifidobacterium.</title>
        <authorList>
            <person name="Milani C."/>
            <person name="Lugli G.A."/>
            <person name="Duranti S."/>
            <person name="Turroni F."/>
            <person name="Bottacini F."/>
            <person name="Mangifesta M."/>
            <person name="Sanchez B."/>
            <person name="Viappiani A."/>
            <person name="Mancabelli L."/>
            <person name="Taminiau B."/>
            <person name="Delcenserie V."/>
            <person name="Barrangou R."/>
            <person name="Margolles A."/>
            <person name="van Sinderen D."/>
            <person name="Ventura M."/>
        </authorList>
    </citation>
    <scope>NUCLEOTIDE SEQUENCE [LARGE SCALE GENOMIC DNA]</scope>
    <source>
        <strain evidence="7 8">DSM 19703</strain>
    </source>
</reference>
<dbReference type="STRING" id="1341695.BBOMB_0102"/>
<comment type="caution">
    <text evidence="7">The sequence shown here is derived from an EMBL/GenBank/DDBJ whole genome shotgun (WGS) entry which is preliminary data.</text>
</comment>
<organism evidence="7 8">
    <name type="scientific">Bifidobacterium bombi DSM 19703</name>
    <dbReference type="NCBI Taxonomy" id="1341695"/>
    <lineage>
        <taxon>Bacteria</taxon>
        <taxon>Bacillati</taxon>
        <taxon>Actinomycetota</taxon>
        <taxon>Actinomycetes</taxon>
        <taxon>Bifidobacteriales</taxon>
        <taxon>Bifidobacteriaceae</taxon>
        <taxon>Bifidobacterium</taxon>
    </lineage>
</organism>
<evidence type="ECO:0000256" key="4">
    <source>
        <dbReference type="ARBA" id="ARBA00022670"/>
    </source>
</evidence>
<evidence type="ECO:0000256" key="1">
    <source>
        <dbReference type="ARBA" id="ARBA00001670"/>
    </source>
</evidence>
<evidence type="ECO:0000256" key="6">
    <source>
        <dbReference type="ARBA" id="ARBA00022997"/>
    </source>
</evidence>
<keyword evidence="6" id="KW-0224">Dipeptidase</keyword>